<dbReference type="RefSeq" id="WP_169861365.1">
    <property type="nucleotide sequence ID" value="NZ_CP053021.1"/>
</dbReference>
<dbReference type="GO" id="GO:0016799">
    <property type="term" value="F:hydrolase activity, hydrolyzing N-glycosyl compounds"/>
    <property type="evidence" value="ECO:0007669"/>
    <property type="project" value="InterPro"/>
</dbReference>
<protein>
    <submittedName>
        <fullName evidence="1">Uncharacterized protein</fullName>
    </submittedName>
</protein>
<proteinExistence type="predicted"/>
<accession>A0A6M4GBM3</accession>
<name>A0A6M4GBM3_SPHYA</name>
<dbReference type="EMBL" id="CP053021">
    <property type="protein sequence ID" value="QJR03067.1"/>
    <property type="molecule type" value="Genomic_DNA"/>
</dbReference>
<sequence length="90" mass="10080">MSDTALGQDGRQHSQAQASIWRWRDAYQGDFAARMQWTLAPQYKAANHAPIIRIEKDHGLVPVERELVAGQQLRLNLSGTRDPDGDAVNL</sequence>
<dbReference type="AlphaFoldDB" id="A0A6M4GBM3"/>
<evidence type="ECO:0000313" key="2">
    <source>
        <dbReference type="Proteomes" id="UP000502611"/>
    </source>
</evidence>
<evidence type="ECO:0000313" key="1">
    <source>
        <dbReference type="EMBL" id="QJR03067.1"/>
    </source>
</evidence>
<dbReference type="Gene3D" id="2.60.40.10">
    <property type="entry name" value="Immunoglobulins"/>
    <property type="match status" value="1"/>
</dbReference>
<reference evidence="1 2" key="1">
    <citation type="submission" date="2020-04" db="EMBL/GenBank/DDBJ databases">
        <title>The Whole Genome Analysis of High salt-tolerant Sphingobium yanoikuyae YC-XJ2 with Aryl organophosphorus flame retardants (aryl-OPFRs)-degrading capacity and characteristics of Related phosphotriesterase.</title>
        <authorList>
            <person name="Li X."/>
        </authorList>
    </citation>
    <scope>NUCLEOTIDE SEQUENCE [LARGE SCALE GENOMIC DNA]</scope>
    <source>
        <strain evidence="1 2">YC-XJ2</strain>
    </source>
</reference>
<organism evidence="1 2">
    <name type="scientific">Sphingobium yanoikuyae</name>
    <name type="common">Sphingomonas yanoikuyae</name>
    <dbReference type="NCBI Taxonomy" id="13690"/>
    <lineage>
        <taxon>Bacteria</taxon>
        <taxon>Pseudomonadati</taxon>
        <taxon>Pseudomonadota</taxon>
        <taxon>Alphaproteobacteria</taxon>
        <taxon>Sphingomonadales</taxon>
        <taxon>Sphingomonadaceae</taxon>
        <taxon>Sphingobium</taxon>
    </lineage>
</organism>
<dbReference type="Proteomes" id="UP000502611">
    <property type="component" value="Chromosome"/>
</dbReference>
<dbReference type="InterPro" id="IPR036452">
    <property type="entry name" value="Ribo_hydro-like"/>
</dbReference>
<gene>
    <name evidence="1" type="ORF">HH800_13335</name>
</gene>
<dbReference type="Gene3D" id="3.90.245.10">
    <property type="entry name" value="Ribonucleoside hydrolase-like"/>
    <property type="match status" value="1"/>
</dbReference>
<dbReference type="InterPro" id="IPR013783">
    <property type="entry name" value="Ig-like_fold"/>
</dbReference>